<comment type="caution">
    <text evidence="1">The sequence shown here is derived from an EMBL/GenBank/DDBJ whole genome shotgun (WGS) entry which is preliminary data.</text>
</comment>
<evidence type="ECO:0000313" key="1">
    <source>
        <dbReference type="EMBL" id="KPW95726.1"/>
    </source>
</evidence>
<dbReference type="PATRIC" id="fig|264450.4.peg.1518"/>
<organism evidence="1 2">
    <name type="scientific">Pseudomonas syringae pv. castaneae</name>
    <dbReference type="NCBI Taxonomy" id="264450"/>
    <lineage>
        <taxon>Bacteria</taxon>
        <taxon>Pseudomonadati</taxon>
        <taxon>Pseudomonadota</taxon>
        <taxon>Gammaproteobacteria</taxon>
        <taxon>Pseudomonadales</taxon>
        <taxon>Pseudomonadaceae</taxon>
        <taxon>Pseudomonas</taxon>
        <taxon>Pseudomonas syringae</taxon>
    </lineage>
</organism>
<evidence type="ECO:0008006" key="3">
    <source>
        <dbReference type="Google" id="ProtNLM"/>
    </source>
</evidence>
<accession>A0A0N8R5P0</accession>
<dbReference type="Pfam" id="PF02413">
    <property type="entry name" value="Caudo_TAP"/>
    <property type="match status" value="1"/>
</dbReference>
<name>A0A0N8R5P0_PSESX</name>
<dbReference type="AlphaFoldDB" id="A0A0N8R5P0"/>
<evidence type="ECO:0000313" key="2">
    <source>
        <dbReference type="Proteomes" id="UP000050381"/>
    </source>
</evidence>
<proteinExistence type="predicted"/>
<sequence>MATRAAINILGSNGELIDIVSLGVGSVTTEHREVGHYRVLGTLGMAPPPLGWGYVINQIDVGAEVNIRYEEDVLNVFVTKEGTPADLLHSITLHVAVDDLPIPDIREPDQSDTDPAEKVIIQSQKLRAAADFAMAPLQDAFDIGEATEQEALSLNAWKKYRLLLSRISEQAGYPHSIDWPEVPI</sequence>
<protein>
    <recommendedName>
        <fullName evidence="3">Tail fiber assembly protein</fullName>
    </recommendedName>
</protein>
<gene>
    <name evidence="1" type="ORF">ALO79_200359</name>
</gene>
<dbReference type="InterPro" id="IPR003458">
    <property type="entry name" value="Phage_T4_Gp38_tail_assem"/>
</dbReference>
<dbReference type="RefSeq" id="WP_057431962.1">
    <property type="nucleotide sequence ID" value="NZ_LIIH01000108.1"/>
</dbReference>
<reference evidence="1 2" key="1">
    <citation type="submission" date="2015-09" db="EMBL/GenBank/DDBJ databases">
        <title>Genome announcement of multiple Pseudomonas syringae strains.</title>
        <authorList>
            <person name="Thakur S."/>
            <person name="Wang P.W."/>
            <person name="Gong Y."/>
            <person name="Weir B.S."/>
            <person name="Guttman D.S."/>
        </authorList>
    </citation>
    <scope>NUCLEOTIDE SEQUENCE [LARGE SCALE GENOMIC DNA]</scope>
    <source>
        <strain evidence="1 2">ICMP9419</strain>
    </source>
</reference>
<dbReference type="EMBL" id="LJQD01000251">
    <property type="protein sequence ID" value="KPW95726.1"/>
    <property type="molecule type" value="Genomic_DNA"/>
</dbReference>
<dbReference type="Proteomes" id="UP000050381">
    <property type="component" value="Unassembled WGS sequence"/>
</dbReference>